<dbReference type="PIRSF" id="PIRSF000337">
    <property type="entry name" value="NTA_MOA"/>
    <property type="match status" value="1"/>
</dbReference>
<keyword evidence="2" id="KW-0288">FMN</keyword>
<protein>
    <submittedName>
        <fullName evidence="8">LLM class flavin-dependent oxidoreductase</fullName>
    </submittedName>
</protein>
<dbReference type="InterPro" id="IPR051260">
    <property type="entry name" value="Diverse_substr_monoxygenases"/>
</dbReference>
<dbReference type="Gene3D" id="3.20.20.30">
    <property type="entry name" value="Luciferase-like domain"/>
    <property type="match status" value="1"/>
</dbReference>
<evidence type="ECO:0000256" key="1">
    <source>
        <dbReference type="ARBA" id="ARBA00022630"/>
    </source>
</evidence>
<gene>
    <name evidence="8" type="ORF">GCM10023175_36950</name>
</gene>
<feature type="domain" description="Luciferase-like" evidence="7">
    <location>
        <begin position="26"/>
        <end position="389"/>
    </location>
</feature>
<keyword evidence="4" id="KW-0503">Monooxygenase</keyword>
<evidence type="ECO:0000313" key="8">
    <source>
        <dbReference type="EMBL" id="GAA4549241.1"/>
    </source>
</evidence>
<proteinExistence type="inferred from homology"/>
<dbReference type="Proteomes" id="UP001501598">
    <property type="component" value="Unassembled WGS sequence"/>
</dbReference>
<accession>A0ABP8RW49</accession>
<evidence type="ECO:0000313" key="9">
    <source>
        <dbReference type="Proteomes" id="UP001501598"/>
    </source>
</evidence>
<dbReference type="RefSeq" id="WP_345419732.1">
    <property type="nucleotide sequence ID" value="NZ_BAABGT010000048.1"/>
</dbReference>
<dbReference type="InterPro" id="IPR036661">
    <property type="entry name" value="Luciferase-like_sf"/>
</dbReference>
<evidence type="ECO:0000256" key="2">
    <source>
        <dbReference type="ARBA" id="ARBA00022643"/>
    </source>
</evidence>
<reference evidence="9" key="1">
    <citation type="journal article" date="2019" name="Int. J. Syst. Evol. Microbiol.">
        <title>The Global Catalogue of Microorganisms (GCM) 10K type strain sequencing project: providing services to taxonomists for standard genome sequencing and annotation.</title>
        <authorList>
            <consortium name="The Broad Institute Genomics Platform"/>
            <consortium name="The Broad Institute Genome Sequencing Center for Infectious Disease"/>
            <person name="Wu L."/>
            <person name="Ma J."/>
        </authorList>
    </citation>
    <scope>NUCLEOTIDE SEQUENCE [LARGE SCALE GENOMIC DNA]</scope>
    <source>
        <strain evidence="9">JCM 17906</strain>
    </source>
</reference>
<dbReference type="InterPro" id="IPR011251">
    <property type="entry name" value="Luciferase-like_dom"/>
</dbReference>
<comment type="similarity">
    <text evidence="5">Belongs to the NtaA/SnaA/DszA monooxygenase family.</text>
</comment>
<keyword evidence="3" id="KW-0560">Oxidoreductase</keyword>
<comment type="caution">
    <text evidence="8">The sequence shown here is derived from an EMBL/GenBank/DDBJ whole genome shotgun (WGS) entry which is preliminary data.</text>
</comment>
<feature type="region of interest" description="Disordered" evidence="6">
    <location>
        <begin position="454"/>
        <end position="473"/>
    </location>
</feature>
<evidence type="ECO:0000256" key="3">
    <source>
        <dbReference type="ARBA" id="ARBA00023002"/>
    </source>
</evidence>
<keyword evidence="1" id="KW-0285">Flavoprotein</keyword>
<sequence>MTRNRLIFNAFSMNVVSHIYHGLWRHPDTTQMHFDKLETWVELVKLLEKGKFDGIFFADVVGIDPAYNGSWDTYIREGMQMPCHDASALCGALIGVTENLGLTFTSSILTEHPFSFARKVSTWDHLSNGRVGWNIVTSATHNAAQNFGHDRIVEHDRRYEWAEEYMDVVYKLWEGSWDDGAILQDRVNNLYADPDKIHRIYHQGDWYKVLGPHMSSPSPQRTPVLYQAGQSKVGREFAARHAEETIVVYPTIEGAMKGIPEQRALAVAAGRDAHDLKIMQGFSFVVGSTEEEAWRKSEEIDQWVSYDGLAAHISRDMGIDLAKYDPEMPIEQTDISGVQGYVRMYEDSHPGKKARVEDVVKALSYSSRMVGTPESIADQLEQWQDAGIDGVNMICQFFPESYRDFIEHVIPVLQDRGLAQKEYAEGPLREKLFPGSGGRLPARHPAARYRNSFTDAAAGSASGTAASWDRAAS</sequence>
<evidence type="ECO:0000256" key="6">
    <source>
        <dbReference type="SAM" id="MobiDB-lite"/>
    </source>
</evidence>
<evidence type="ECO:0000259" key="7">
    <source>
        <dbReference type="Pfam" id="PF00296"/>
    </source>
</evidence>
<dbReference type="Pfam" id="PF00296">
    <property type="entry name" value="Bac_luciferase"/>
    <property type="match status" value="1"/>
</dbReference>
<evidence type="ECO:0000256" key="4">
    <source>
        <dbReference type="ARBA" id="ARBA00023033"/>
    </source>
</evidence>
<keyword evidence="9" id="KW-1185">Reference proteome</keyword>
<dbReference type="NCBIfam" id="TIGR03860">
    <property type="entry name" value="FMN_nitrolo"/>
    <property type="match status" value="1"/>
</dbReference>
<organism evidence="8 9">
    <name type="scientific">Pseudonocardia xishanensis</name>
    <dbReference type="NCBI Taxonomy" id="630995"/>
    <lineage>
        <taxon>Bacteria</taxon>
        <taxon>Bacillati</taxon>
        <taxon>Actinomycetota</taxon>
        <taxon>Actinomycetes</taxon>
        <taxon>Pseudonocardiales</taxon>
        <taxon>Pseudonocardiaceae</taxon>
        <taxon>Pseudonocardia</taxon>
    </lineage>
</organism>
<feature type="compositionally biased region" description="Low complexity" evidence="6">
    <location>
        <begin position="456"/>
        <end position="467"/>
    </location>
</feature>
<dbReference type="SUPFAM" id="SSF51679">
    <property type="entry name" value="Bacterial luciferase-like"/>
    <property type="match status" value="1"/>
</dbReference>
<dbReference type="InterPro" id="IPR016215">
    <property type="entry name" value="NTA_MOA"/>
</dbReference>
<dbReference type="EMBL" id="BAABGT010000048">
    <property type="protein sequence ID" value="GAA4549241.1"/>
    <property type="molecule type" value="Genomic_DNA"/>
</dbReference>
<dbReference type="PANTHER" id="PTHR30011:SF16">
    <property type="entry name" value="C2H2 FINGER DOMAIN TRANSCRIPTION FACTOR (EUROFUNG)-RELATED"/>
    <property type="match status" value="1"/>
</dbReference>
<name>A0ABP8RW49_9PSEU</name>
<evidence type="ECO:0000256" key="5">
    <source>
        <dbReference type="ARBA" id="ARBA00033748"/>
    </source>
</evidence>
<dbReference type="PANTHER" id="PTHR30011">
    <property type="entry name" value="ALKANESULFONATE MONOOXYGENASE-RELATED"/>
    <property type="match status" value="1"/>
</dbReference>